<dbReference type="EMBL" id="LWGR01000021">
    <property type="protein sequence ID" value="KZM68145.1"/>
    <property type="molecule type" value="Genomic_DNA"/>
</dbReference>
<sequence>MQASREEVTAALNRQPHPDPLANVRDESTGSLEGDTKAMLNALGKGLSGASKDWAAKFAAMNDSEYWFAICFRSRAQKERFLREAGLLQLGDKYIDGEKAARILGIDLDSGE</sequence>
<protein>
    <submittedName>
        <fullName evidence="2">Uncharacterized protein</fullName>
    </submittedName>
</protein>
<name>A0A164H2J9_9NOCA</name>
<evidence type="ECO:0000313" key="3">
    <source>
        <dbReference type="Proteomes" id="UP000076512"/>
    </source>
</evidence>
<evidence type="ECO:0000313" key="2">
    <source>
        <dbReference type="EMBL" id="KZM68145.1"/>
    </source>
</evidence>
<evidence type="ECO:0000256" key="1">
    <source>
        <dbReference type="SAM" id="MobiDB-lite"/>
    </source>
</evidence>
<dbReference type="STRING" id="455432.AWN90_09395"/>
<keyword evidence="3" id="KW-1185">Reference proteome</keyword>
<feature type="region of interest" description="Disordered" evidence="1">
    <location>
        <begin position="1"/>
        <end position="32"/>
    </location>
</feature>
<organism evidence="2 3">
    <name type="scientific">Nocardia terpenica</name>
    <dbReference type="NCBI Taxonomy" id="455432"/>
    <lineage>
        <taxon>Bacteria</taxon>
        <taxon>Bacillati</taxon>
        <taxon>Actinomycetota</taxon>
        <taxon>Actinomycetes</taxon>
        <taxon>Mycobacteriales</taxon>
        <taxon>Nocardiaceae</taxon>
        <taxon>Nocardia</taxon>
    </lineage>
</organism>
<gene>
    <name evidence="2" type="ORF">AWN90_09395</name>
</gene>
<proteinExistence type="predicted"/>
<reference evidence="2 3" key="1">
    <citation type="submission" date="2016-04" db="EMBL/GenBank/DDBJ databases">
        <authorList>
            <person name="Evans L.H."/>
            <person name="Alamgir A."/>
            <person name="Owens N."/>
            <person name="Weber N.D."/>
            <person name="Virtaneva K."/>
            <person name="Barbian K."/>
            <person name="Babar A."/>
            <person name="Rosenke K."/>
        </authorList>
    </citation>
    <scope>NUCLEOTIDE SEQUENCE [LARGE SCALE GENOMIC DNA]</scope>
    <source>
        <strain evidence="2 3">IFM 0406</strain>
    </source>
</reference>
<dbReference type="AlphaFoldDB" id="A0A164H2J9"/>
<accession>A0A164H2J9</accession>
<dbReference type="Proteomes" id="UP000076512">
    <property type="component" value="Unassembled WGS sequence"/>
</dbReference>
<comment type="caution">
    <text evidence="2">The sequence shown here is derived from an EMBL/GenBank/DDBJ whole genome shotgun (WGS) entry which is preliminary data.</text>
</comment>